<comment type="catalytic activity">
    <reaction evidence="9">
        <text>L-seryl-[protein] + ATP = O-phospho-L-seryl-[protein] + ADP + H(+)</text>
        <dbReference type="Rhea" id="RHEA:17989"/>
        <dbReference type="Rhea" id="RHEA-COMP:9863"/>
        <dbReference type="Rhea" id="RHEA-COMP:11604"/>
        <dbReference type="ChEBI" id="CHEBI:15378"/>
        <dbReference type="ChEBI" id="CHEBI:29999"/>
        <dbReference type="ChEBI" id="CHEBI:30616"/>
        <dbReference type="ChEBI" id="CHEBI:83421"/>
        <dbReference type="ChEBI" id="CHEBI:456216"/>
        <dbReference type="EC" id="2.7.11.11"/>
    </reaction>
</comment>
<evidence type="ECO:0000256" key="7">
    <source>
        <dbReference type="ARBA" id="ARBA00023149"/>
    </source>
</evidence>
<dbReference type="GO" id="GO:0005829">
    <property type="term" value="C:cytosol"/>
    <property type="evidence" value="ECO:0007669"/>
    <property type="project" value="TreeGrafter"/>
</dbReference>
<dbReference type="PANTHER" id="PTHR24353">
    <property type="entry name" value="CYCLIC NUCLEOTIDE-DEPENDENT PROTEIN KINASE"/>
    <property type="match status" value="1"/>
</dbReference>
<dbReference type="Proteomes" id="UP001432322">
    <property type="component" value="Unassembled WGS sequence"/>
</dbReference>
<evidence type="ECO:0000256" key="1">
    <source>
        <dbReference type="ARBA" id="ARBA00012444"/>
    </source>
</evidence>
<dbReference type="InterPro" id="IPR000719">
    <property type="entry name" value="Prot_kinase_dom"/>
</dbReference>
<organism evidence="17 18">
    <name type="scientific">Pristionchus fissidentatus</name>
    <dbReference type="NCBI Taxonomy" id="1538716"/>
    <lineage>
        <taxon>Eukaryota</taxon>
        <taxon>Metazoa</taxon>
        <taxon>Ecdysozoa</taxon>
        <taxon>Nematoda</taxon>
        <taxon>Chromadorea</taxon>
        <taxon>Rhabditida</taxon>
        <taxon>Rhabditina</taxon>
        <taxon>Diplogasteromorpha</taxon>
        <taxon>Diplogasteroidea</taxon>
        <taxon>Neodiplogasteridae</taxon>
        <taxon>Pristionchus</taxon>
    </lineage>
</organism>
<dbReference type="Gene3D" id="1.10.510.10">
    <property type="entry name" value="Transferase(Phosphotransferase) domain 1"/>
    <property type="match status" value="1"/>
</dbReference>
<dbReference type="FunFam" id="1.10.510.10:FF:000005">
    <property type="entry name" value="cAMP-dependent protein kinase catalytic subunit alpha"/>
    <property type="match status" value="1"/>
</dbReference>
<comment type="similarity">
    <text evidence="13">Belongs to the protein kinase superfamily.</text>
</comment>
<keyword evidence="5" id="KW-0418">Kinase</keyword>
<name>A0AAV5WCE8_9BILA</name>
<dbReference type="InterPro" id="IPR044109">
    <property type="entry name" value="STKc_PKA"/>
</dbReference>
<evidence type="ECO:0000256" key="11">
    <source>
        <dbReference type="ARBA" id="ARBA00074803"/>
    </source>
</evidence>
<evidence type="ECO:0000256" key="3">
    <source>
        <dbReference type="ARBA" id="ARBA00022679"/>
    </source>
</evidence>
<dbReference type="GO" id="GO:0005952">
    <property type="term" value="C:cAMP-dependent protein kinase complex"/>
    <property type="evidence" value="ECO:0007669"/>
    <property type="project" value="TreeGrafter"/>
</dbReference>
<keyword evidence="4 12" id="KW-0547">Nucleotide-binding</keyword>
<comment type="catalytic activity">
    <reaction evidence="8">
        <text>L-threonyl-[protein] + ATP = O-phospho-L-threonyl-[protein] + ADP + H(+)</text>
        <dbReference type="Rhea" id="RHEA:46608"/>
        <dbReference type="Rhea" id="RHEA-COMP:11060"/>
        <dbReference type="Rhea" id="RHEA-COMP:11605"/>
        <dbReference type="ChEBI" id="CHEBI:15378"/>
        <dbReference type="ChEBI" id="CHEBI:30013"/>
        <dbReference type="ChEBI" id="CHEBI:30616"/>
        <dbReference type="ChEBI" id="CHEBI:61977"/>
        <dbReference type="ChEBI" id="CHEBI:456216"/>
        <dbReference type="EC" id="2.7.11.11"/>
    </reaction>
</comment>
<evidence type="ECO:0000256" key="4">
    <source>
        <dbReference type="ARBA" id="ARBA00022741"/>
    </source>
</evidence>
<keyword evidence="7" id="KW-0114">cAMP</keyword>
<evidence type="ECO:0000256" key="6">
    <source>
        <dbReference type="ARBA" id="ARBA00022840"/>
    </source>
</evidence>
<proteinExistence type="inferred from homology"/>
<dbReference type="InterPro" id="IPR000961">
    <property type="entry name" value="AGC-kinase_C"/>
</dbReference>
<reference evidence="17" key="1">
    <citation type="submission" date="2023-10" db="EMBL/GenBank/DDBJ databases">
        <title>Genome assembly of Pristionchus species.</title>
        <authorList>
            <person name="Yoshida K."/>
            <person name="Sommer R.J."/>
        </authorList>
    </citation>
    <scope>NUCLEOTIDE SEQUENCE</scope>
    <source>
        <strain evidence="17">RS5133</strain>
    </source>
</reference>
<sequence>MLNRGIFVVYRQVVVLARSCHVVAVKEGRTRGREREKRERVSLFFYHSCDHLSSSFTSSFLSPPLFSSFSTRRFLSMKSSHCTILPSCTTSFQEEDEEEEGEESVQVSASIVLSPRSAAAAAAAESRSAALSRPPSDAFFKEFLEKAREEFKQRWENPAQNTAALDDFDRIKTLGTGSFGRVMLVKHKHTGNYYAMKILDKQKVVKLKQVEHTLNEKRILQAIDFPFLVNMAFSFKDNSNLYMVLEFISGGEMFSHLRRIGRFSEPHSRFYAAQIVLAFEYLHSLDLIYRDLKPENLLIDSTGYLKITDFGFAKRVKGRTWTLCGTPEYLAPEIILSKGYNKAVDWWALGVLIYEMAAGYPPFFADQPIQIYEKIVSGKVKFPSHFSNELKDLLKNLLQVDLTKRFGNLKNGVADIKNHKWFGSTEWISIYQRKILPPSFSKTEPGRLFEALYPRVEGPADTRHFVEEVTEEEDISPDPDTNHHSDKFIDF</sequence>
<dbReference type="EC" id="2.7.11.11" evidence="1"/>
<evidence type="ECO:0000256" key="12">
    <source>
        <dbReference type="PROSITE-ProRule" id="PRU10141"/>
    </source>
</evidence>
<evidence type="ECO:0000256" key="9">
    <source>
        <dbReference type="ARBA" id="ARBA00047454"/>
    </source>
</evidence>
<dbReference type="EMBL" id="BTSY01000005">
    <property type="protein sequence ID" value="GMT28285.1"/>
    <property type="molecule type" value="Genomic_DNA"/>
</dbReference>
<evidence type="ECO:0000313" key="17">
    <source>
        <dbReference type="EMBL" id="GMT28285.1"/>
    </source>
</evidence>
<dbReference type="GO" id="GO:0004691">
    <property type="term" value="F:cAMP-dependent protein kinase activity"/>
    <property type="evidence" value="ECO:0007669"/>
    <property type="project" value="UniProtKB-EC"/>
</dbReference>
<evidence type="ECO:0000256" key="5">
    <source>
        <dbReference type="ARBA" id="ARBA00022777"/>
    </source>
</evidence>
<dbReference type="PROSITE" id="PS51285">
    <property type="entry name" value="AGC_KINASE_CTER"/>
    <property type="match status" value="1"/>
</dbReference>
<dbReference type="GO" id="GO:0005634">
    <property type="term" value="C:nucleus"/>
    <property type="evidence" value="ECO:0007669"/>
    <property type="project" value="TreeGrafter"/>
</dbReference>
<evidence type="ECO:0000259" key="15">
    <source>
        <dbReference type="PROSITE" id="PS50011"/>
    </source>
</evidence>
<dbReference type="SUPFAM" id="SSF56112">
    <property type="entry name" value="Protein kinase-like (PK-like)"/>
    <property type="match status" value="1"/>
</dbReference>
<dbReference type="AlphaFoldDB" id="A0AAV5WCE8"/>
<evidence type="ECO:0000313" key="18">
    <source>
        <dbReference type="Proteomes" id="UP001432322"/>
    </source>
</evidence>
<feature type="domain" description="Protein kinase" evidence="15">
    <location>
        <begin position="168"/>
        <end position="422"/>
    </location>
</feature>
<comment type="caution">
    <text evidence="17">The sequence shown here is derived from an EMBL/GenBank/DDBJ whole genome shotgun (WGS) entry which is preliminary data.</text>
</comment>
<evidence type="ECO:0000256" key="13">
    <source>
        <dbReference type="RuleBase" id="RU000304"/>
    </source>
</evidence>
<keyword evidence="3" id="KW-0808">Transferase</keyword>
<dbReference type="SMART" id="SM00220">
    <property type="entry name" value="S_TKc"/>
    <property type="match status" value="1"/>
</dbReference>
<evidence type="ECO:0000256" key="10">
    <source>
        <dbReference type="ARBA" id="ARBA00065270"/>
    </source>
</evidence>
<feature type="binding site" evidence="12">
    <location>
        <position position="197"/>
    </location>
    <ligand>
        <name>ATP</name>
        <dbReference type="ChEBI" id="CHEBI:30616"/>
    </ligand>
</feature>
<feature type="domain" description="AGC-kinase C-terminal" evidence="16">
    <location>
        <begin position="423"/>
        <end position="491"/>
    </location>
</feature>
<keyword evidence="2 13" id="KW-0723">Serine/threonine-protein kinase</keyword>
<dbReference type="InterPro" id="IPR011009">
    <property type="entry name" value="Kinase-like_dom_sf"/>
</dbReference>
<dbReference type="Pfam" id="PF00069">
    <property type="entry name" value="Pkinase"/>
    <property type="match status" value="1"/>
</dbReference>
<protein>
    <recommendedName>
        <fullName evidence="11">cAMP-dependent protein kinase catalytic subunit</fullName>
        <ecNumber evidence="1">2.7.11.11</ecNumber>
    </recommendedName>
</protein>
<dbReference type="PROSITE" id="PS00108">
    <property type="entry name" value="PROTEIN_KINASE_ST"/>
    <property type="match status" value="1"/>
</dbReference>
<dbReference type="PANTHER" id="PTHR24353:SF153">
    <property type="entry name" value="CAMP-DEPENDENT PROTEIN KINASE CATALYTIC SUBUNIT 1"/>
    <property type="match status" value="1"/>
</dbReference>
<feature type="region of interest" description="Disordered" evidence="14">
    <location>
        <begin position="469"/>
        <end position="491"/>
    </location>
</feature>
<accession>A0AAV5WCE8</accession>
<dbReference type="PROSITE" id="PS00107">
    <property type="entry name" value="PROTEIN_KINASE_ATP"/>
    <property type="match status" value="1"/>
</dbReference>
<comment type="subunit">
    <text evidence="10">Heterotetramer composed of two regulatory subunits and two catalytic subunits.</text>
</comment>
<feature type="compositionally biased region" description="Basic and acidic residues" evidence="14">
    <location>
        <begin position="480"/>
        <end position="491"/>
    </location>
</feature>
<keyword evidence="18" id="KW-1185">Reference proteome</keyword>
<keyword evidence="6 12" id="KW-0067">ATP-binding</keyword>
<evidence type="ECO:0000256" key="14">
    <source>
        <dbReference type="SAM" id="MobiDB-lite"/>
    </source>
</evidence>
<dbReference type="InterPro" id="IPR008271">
    <property type="entry name" value="Ser/Thr_kinase_AS"/>
</dbReference>
<gene>
    <name evidence="17" type="ORF">PFISCL1PPCAC_19582</name>
</gene>
<evidence type="ECO:0000256" key="2">
    <source>
        <dbReference type="ARBA" id="ARBA00022527"/>
    </source>
</evidence>
<evidence type="ECO:0000256" key="8">
    <source>
        <dbReference type="ARBA" id="ARBA00047292"/>
    </source>
</evidence>
<dbReference type="PROSITE" id="PS50011">
    <property type="entry name" value="PROTEIN_KINASE_DOM"/>
    <property type="match status" value="1"/>
</dbReference>
<dbReference type="CDD" id="cd14209">
    <property type="entry name" value="STKc_PKA"/>
    <property type="match status" value="1"/>
</dbReference>
<dbReference type="GO" id="GO:0005524">
    <property type="term" value="F:ATP binding"/>
    <property type="evidence" value="ECO:0007669"/>
    <property type="project" value="UniProtKB-UniRule"/>
</dbReference>
<dbReference type="InterPro" id="IPR017441">
    <property type="entry name" value="Protein_kinase_ATP_BS"/>
</dbReference>
<evidence type="ECO:0000259" key="16">
    <source>
        <dbReference type="PROSITE" id="PS51285"/>
    </source>
</evidence>
<dbReference type="Gene3D" id="3.30.200.20">
    <property type="entry name" value="Phosphorylase Kinase, domain 1"/>
    <property type="match status" value="1"/>
</dbReference>
<dbReference type="FunFam" id="3.30.200.20:FF:000005">
    <property type="entry name" value="cAMP-dependent protein kinase catalytic subunit"/>
    <property type="match status" value="1"/>
</dbReference>